<evidence type="ECO:0000259" key="2">
    <source>
        <dbReference type="Pfam" id="PF13240"/>
    </source>
</evidence>
<dbReference type="Pfam" id="PF13240">
    <property type="entry name" value="Zn_Ribbon_1"/>
    <property type="match status" value="1"/>
</dbReference>
<dbReference type="InterPro" id="IPR026870">
    <property type="entry name" value="Zinc_ribbon_dom"/>
</dbReference>
<evidence type="ECO:0000313" key="3">
    <source>
        <dbReference type="EMBL" id="HJC47667.1"/>
    </source>
</evidence>
<evidence type="ECO:0000256" key="1">
    <source>
        <dbReference type="SAM" id="Phobius"/>
    </source>
</evidence>
<dbReference type="SUPFAM" id="SSF51126">
    <property type="entry name" value="Pectin lyase-like"/>
    <property type="match status" value="1"/>
</dbReference>
<dbReference type="InterPro" id="IPR012334">
    <property type="entry name" value="Pectin_lyas_fold"/>
</dbReference>
<dbReference type="Proteomes" id="UP000823883">
    <property type="component" value="Unassembled WGS sequence"/>
</dbReference>
<dbReference type="EMBL" id="DWWL01000042">
    <property type="protein sequence ID" value="HJC47667.1"/>
    <property type="molecule type" value="Genomic_DNA"/>
</dbReference>
<feature type="transmembrane region" description="Helical" evidence="1">
    <location>
        <begin position="43"/>
        <end position="64"/>
    </location>
</feature>
<reference evidence="3" key="1">
    <citation type="journal article" date="2021" name="PeerJ">
        <title>Extensive microbial diversity within the chicken gut microbiome revealed by metagenomics and culture.</title>
        <authorList>
            <person name="Gilroy R."/>
            <person name="Ravi A."/>
            <person name="Getino M."/>
            <person name="Pursley I."/>
            <person name="Horton D.L."/>
            <person name="Alikhan N.F."/>
            <person name="Baker D."/>
            <person name="Gharbi K."/>
            <person name="Hall N."/>
            <person name="Watson M."/>
            <person name="Adriaenssens E.M."/>
            <person name="Foster-Nyarko E."/>
            <person name="Jarju S."/>
            <person name="Secka A."/>
            <person name="Antonio M."/>
            <person name="Oren A."/>
            <person name="Chaudhuri R.R."/>
            <person name="La Ragione R."/>
            <person name="Hildebrand F."/>
            <person name="Pallen M.J."/>
        </authorList>
    </citation>
    <scope>NUCLEOTIDE SEQUENCE</scope>
    <source>
        <strain evidence="3">CHK183-5548</strain>
    </source>
</reference>
<keyword evidence="1" id="KW-0472">Membrane</keyword>
<keyword evidence="1" id="KW-0812">Transmembrane</keyword>
<comment type="caution">
    <text evidence="3">The sequence shown here is derived from an EMBL/GenBank/DDBJ whole genome shotgun (WGS) entry which is preliminary data.</text>
</comment>
<feature type="domain" description="Zinc-ribbon" evidence="2">
    <location>
        <begin position="6"/>
        <end position="23"/>
    </location>
</feature>
<organism evidence="3 4">
    <name type="scientific">Candidatus Lachnoclostridium pullistercoris</name>
    <dbReference type="NCBI Taxonomy" id="2838632"/>
    <lineage>
        <taxon>Bacteria</taxon>
        <taxon>Bacillati</taxon>
        <taxon>Bacillota</taxon>
        <taxon>Clostridia</taxon>
        <taxon>Lachnospirales</taxon>
        <taxon>Lachnospiraceae</taxon>
    </lineage>
</organism>
<dbReference type="Gene3D" id="2.160.20.10">
    <property type="entry name" value="Single-stranded right-handed beta-helix, Pectin lyase-like"/>
    <property type="match status" value="1"/>
</dbReference>
<evidence type="ECO:0000313" key="4">
    <source>
        <dbReference type="Proteomes" id="UP000823883"/>
    </source>
</evidence>
<sequence length="419" mass="46372">MKEKICPHCGAPLPEEASFCPRCAGSINRRTALRPPTYIPIPFLRFLVLAGIGAAVLAALFFYFSPQKVEGTGDVIYTDDDGTYQILSNVSTDRYYPMSLISQDAGDAESYRFPLRLYINHKDTGVDASGIFLQKVESYELLIEQPPDSAGPVTATEPLTALEYPGTALVSYINFSRRSPSPVWLIWYLHMKNGDTISVRSELSVTPIHTYEYSQENADLSTSQSLQELIDRLVKETDRKDIVNITLPAITYDEPLVLYGRAFNLTGTRSEEKQTAFSSGIRIRAAKDGQDWICYFTDLDFPGTGTGVAISAANRVWTRGCRFTDWDTALLAHGDAWINTTDCLFEGNQIGLHYNISGGGSSDTRFTGNTFTGNATAVLLEQVATDIRMDFGDCLFEGNGTDIDNRCRQPVDISQAVFQ</sequence>
<dbReference type="InterPro" id="IPR011050">
    <property type="entry name" value="Pectin_lyase_fold/virulence"/>
</dbReference>
<name>A0A9D2T5U8_9FIRM</name>
<reference evidence="3" key="2">
    <citation type="submission" date="2021-04" db="EMBL/GenBank/DDBJ databases">
        <authorList>
            <person name="Gilroy R."/>
        </authorList>
    </citation>
    <scope>NUCLEOTIDE SEQUENCE</scope>
    <source>
        <strain evidence="3">CHK183-5548</strain>
    </source>
</reference>
<proteinExistence type="predicted"/>
<protein>
    <submittedName>
        <fullName evidence="3">Zinc-ribbon domain-containing protein</fullName>
    </submittedName>
</protein>
<dbReference type="AlphaFoldDB" id="A0A9D2T5U8"/>
<keyword evidence="1" id="KW-1133">Transmembrane helix</keyword>
<accession>A0A9D2T5U8</accession>
<gene>
    <name evidence="3" type="ORF">IAA04_06415</name>
</gene>